<dbReference type="STRING" id="123899.SAMEA3906487_02941"/>
<dbReference type="InterPro" id="IPR050204">
    <property type="entry name" value="AraC_XylS_family_regulators"/>
</dbReference>
<evidence type="ECO:0000313" key="6">
    <source>
        <dbReference type="Proteomes" id="UP000076825"/>
    </source>
</evidence>
<name>A0A157Q0X8_9BORD</name>
<dbReference type="Pfam" id="PF02311">
    <property type="entry name" value="AraC_binding"/>
    <property type="match status" value="1"/>
</dbReference>
<dbReference type="Gene3D" id="1.10.10.60">
    <property type="entry name" value="Homeodomain-like"/>
    <property type="match status" value="2"/>
</dbReference>
<evidence type="ECO:0000256" key="3">
    <source>
        <dbReference type="ARBA" id="ARBA00023163"/>
    </source>
</evidence>
<dbReference type="AlphaFoldDB" id="A0A157Q0X8"/>
<evidence type="ECO:0000313" key="5">
    <source>
        <dbReference type="EMBL" id="SAI71857.1"/>
    </source>
</evidence>
<protein>
    <submittedName>
        <fullName evidence="5">AraC family transcriptional regulator</fullName>
    </submittedName>
</protein>
<gene>
    <name evidence="5" type="primary">btr_4</name>
    <name evidence="5" type="ORF">SAMEA3906487_02941</name>
</gene>
<dbReference type="GO" id="GO:0043565">
    <property type="term" value="F:sequence-specific DNA binding"/>
    <property type="evidence" value="ECO:0007669"/>
    <property type="project" value="InterPro"/>
</dbReference>
<dbReference type="Proteomes" id="UP000076825">
    <property type="component" value="Chromosome 1"/>
</dbReference>
<organism evidence="5 6">
    <name type="scientific">Bordetella trematum</name>
    <dbReference type="NCBI Taxonomy" id="123899"/>
    <lineage>
        <taxon>Bacteria</taxon>
        <taxon>Pseudomonadati</taxon>
        <taxon>Pseudomonadota</taxon>
        <taxon>Betaproteobacteria</taxon>
        <taxon>Burkholderiales</taxon>
        <taxon>Alcaligenaceae</taxon>
        <taxon>Bordetella</taxon>
    </lineage>
</organism>
<sequence>MASTDLRLHACALPGVEAASADTAFAFARHTHDQFGVGVIDRGAQRSASGRGRVEAGPGCVITVNPGEVHDGAPLDGAPRAWRMLYIDPAVVAGLAAELAPQQPGNALEFPEPVLHDARAASGFDSAFRALTSAGASEGLAQEQGLWLLLGSLLGGSEPLSGAIPAALRHARQCLDDCPQAPLTLTELAELAGLSRYHFLRVFSRATGLTPHAYLLQRRIQRARRLIREGRSLSQAAQDSGFSDQSHMTRVFVRSFGVTPGAYARAMGRRER</sequence>
<dbReference type="Pfam" id="PF12833">
    <property type="entry name" value="HTH_18"/>
    <property type="match status" value="1"/>
</dbReference>
<evidence type="ECO:0000256" key="2">
    <source>
        <dbReference type="ARBA" id="ARBA00023125"/>
    </source>
</evidence>
<dbReference type="PANTHER" id="PTHR46796:SF2">
    <property type="entry name" value="TRANSCRIPTIONAL REGULATORY PROTEIN"/>
    <property type="match status" value="1"/>
</dbReference>
<accession>A0A157Q0X8</accession>
<dbReference type="PROSITE" id="PS01124">
    <property type="entry name" value="HTH_ARAC_FAMILY_2"/>
    <property type="match status" value="1"/>
</dbReference>
<keyword evidence="6" id="KW-1185">Reference proteome</keyword>
<dbReference type="InterPro" id="IPR009057">
    <property type="entry name" value="Homeodomain-like_sf"/>
</dbReference>
<dbReference type="SUPFAM" id="SSF51215">
    <property type="entry name" value="Regulatory protein AraC"/>
    <property type="match status" value="1"/>
</dbReference>
<dbReference type="InterPro" id="IPR018060">
    <property type="entry name" value="HTH_AraC"/>
</dbReference>
<reference evidence="5 6" key="1">
    <citation type="submission" date="2016-04" db="EMBL/GenBank/DDBJ databases">
        <authorList>
            <consortium name="Pathogen Informatics"/>
        </authorList>
    </citation>
    <scope>NUCLEOTIDE SEQUENCE [LARGE SCALE GENOMIC DNA]</scope>
    <source>
        <strain evidence="5 6">H044680328</strain>
    </source>
</reference>
<dbReference type="eggNOG" id="COG2207">
    <property type="taxonomic scope" value="Bacteria"/>
</dbReference>
<dbReference type="InterPro" id="IPR003313">
    <property type="entry name" value="AraC-bd"/>
</dbReference>
<dbReference type="PANTHER" id="PTHR46796">
    <property type="entry name" value="HTH-TYPE TRANSCRIPTIONAL ACTIVATOR RHAS-RELATED"/>
    <property type="match status" value="1"/>
</dbReference>
<dbReference type="InterPro" id="IPR037923">
    <property type="entry name" value="HTH-like"/>
</dbReference>
<dbReference type="RefSeq" id="WP_063492139.1">
    <property type="nucleotide sequence ID" value="NZ_CP016340.1"/>
</dbReference>
<dbReference type="SUPFAM" id="SSF46689">
    <property type="entry name" value="Homeodomain-like"/>
    <property type="match status" value="2"/>
</dbReference>
<dbReference type="GO" id="GO:0003700">
    <property type="term" value="F:DNA-binding transcription factor activity"/>
    <property type="evidence" value="ECO:0007669"/>
    <property type="project" value="InterPro"/>
</dbReference>
<proteinExistence type="predicted"/>
<keyword evidence="2" id="KW-0238">DNA-binding</keyword>
<keyword evidence="1" id="KW-0805">Transcription regulation</keyword>
<dbReference type="SMART" id="SM00342">
    <property type="entry name" value="HTH_ARAC"/>
    <property type="match status" value="1"/>
</dbReference>
<dbReference type="OrthoDB" id="9809338at2"/>
<keyword evidence="3" id="KW-0804">Transcription</keyword>
<dbReference type="EMBL" id="LT546645">
    <property type="protein sequence ID" value="SAI71857.1"/>
    <property type="molecule type" value="Genomic_DNA"/>
</dbReference>
<evidence type="ECO:0000259" key="4">
    <source>
        <dbReference type="PROSITE" id="PS01124"/>
    </source>
</evidence>
<dbReference type="KEGG" id="btrm:SAMEA390648702941"/>
<evidence type="ECO:0000256" key="1">
    <source>
        <dbReference type="ARBA" id="ARBA00023015"/>
    </source>
</evidence>
<feature type="domain" description="HTH araC/xylS-type" evidence="4">
    <location>
        <begin position="169"/>
        <end position="266"/>
    </location>
</feature>
<dbReference type="PATRIC" id="fig|123899.6.peg.2932"/>
<dbReference type="GeneID" id="56589807"/>